<dbReference type="EMBL" id="JH815881">
    <property type="protein sequence ID" value="EKC29301.1"/>
    <property type="molecule type" value="Genomic_DNA"/>
</dbReference>
<evidence type="ECO:0000313" key="6">
    <source>
        <dbReference type="EMBL" id="EKC29301.1"/>
    </source>
</evidence>
<sequence length="165" mass="18390">MEKVTIQNPENPSPGGVGMQPLKDFVWNCLLQATRDNMQSIAFPAIGTGILKYPKEDVAEAMINTVHEFSDKCPTTLQSVFFVIFDDATLQEFKIRSTAKQTDAASNTQTPSVSRKVKITVVGIPDKAEAASNCLHAFIENFKKRKCIRSWRVFAIDSCENGFRN</sequence>
<dbReference type="GO" id="GO:0060335">
    <property type="term" value="P:positive regulation of type II interferon-mediated signaling pathway"/>
    <property type="evidence" value="ECO:0007669"/>
    <property type="project" value="TreeGrafter"/>
</dbReference>
<keyword evidence="3" id="KW-0808">Transferase</keyword>
<dbReference type="GO" id="GO:0010629">
    <property type="term" value="P:negative regulation of gene expression"/>
    <property type="evidence" value="ECO:0007669"/>
    <property type="project" value="TreeGrafter"/>
</dbReference>
<dbReference type="GO" id="GO:1990404">
    <property type="term" value="F:NAD+-protein mono-ADP-ribosyltransferase activity"/>
    <property type="evidence" value="ECO:0007669"/>
    <property type="project" value="TreeGrafter"/>
</dbReference>
<gene>
    <name evidence="6" type="ORF">CGI_10014610</name>
</gene>
<dbReference type="PROSITE" id="PS51154">
    <property type="entry name" value="MACRO"/>
    <property type="match status" value="1"/>
</dbReference>
<protein>
    <submittedName>
        <fullName evidence="6">UPF0189 protein ymdB</fullName>
    </submittedName>
</protein>
<evidence type="ECO:0000256" key="1">
    <source>
        <dbReference type="ARBA" id="ARBA00004123"/>
    </source>
</evidence>
<keyword evidence="5" id="KW-0539">Nucleus</keyword>
<dbReference type="InterPro" id="IPR002589">
    <property type="entry name" value="Macro_dom"/>
</dbReference>
<dbReference type="AlphaFoldDB" id="K1R5Q7"/>
<evidence type="ECO:0000256" key="4">
    <source>
        <dbReference type="ARBA" id="ARBA00023027"/>
    </source>
</evidence>
<evidence type="ECO:0000256" key="3">
    <source>
        <dbReference type="ARBA" id="ARBA00022679"/>
    </source>
</evidence>
<dbReference type="GO" id="GO:0070212">
    <property type="term" value="P:protein poly-ADP-ribosylation"/>
    <property type="evidence" value="ECO:0007669"/>
    <property type="project" value="TreeGrafter"/>
</dbReference>
<dbReference type="Gene3D" id="3.40.220.10">
    <property type="entry name" value="Leucine Aminopeptidase, subunit E, domain 1"/>
    <property type="match status" value="1"/>
</dbReference>
<evidence type="ECO:0000256" key="2">
    <source>
        <dbReference type="ARBA" id="ARBA00022676"/>
    </source>
</evidence>
<dbReference type="GO" id="GO:0005737">
    <property type="term" value="C:cytoplasm"/>
    <property type="evidence" value="ECO:0007669"/>
    <property type="project" value="TreeGrafter"/>
</dbReference>
<comment type="subcellular location">
    <subcellularLocation>
        <location evidence="1">Nucleus</location>
    </subcellularLocation>
</comment>
<proteinExistence type="predicted"/>
<dbReference type="InterPro" id="IPR043472">
    <property type="entry name" value="Macro_dom-like"/>
</dbReference>
<dbReference type="GO" id="GO:0003950">
    <property type="term" value="F:NAD+ poly-ADP-ribosyltransferase activity"/>
    <property type="evidence" value="ECO:0007669"/>
    <property type="project" value="TreeGrafter"/>
</dbReference>
<organism evidence="6">
    <name type="scientific">Magallana gigas</name>
    <name type="common">Pacific oyster</name>
    <name type="synonym">Crassostrea gigas</name>
    <dbReference type="NCBI Taxonomy" id="29159"/>
    <lineage>
        <taxon>Eukaryota</taxon>
        <taxon>Metazoa</taxon>
        <taxon>Spiralia</taxon>
        <taxon>Lophotrochozoa</taxon>
        <taxon>Mollusca</taxon>
        <taxon>Bivalvia</taxon>
        <taxon>Autobranchia</taxon>
        <taxon>Pteriomorphia</taxon>
        <taxon>Ostreida</taxon>
        <taxon>Ostreoidea</taxon>
        <taxon>Ostreidae</taxon>
        <taxon>Magallana</taxon>
    </lineage>
</organism>
<dbReference type="Pfam" id="PF01661">
    <property type="entry name" value="Macro"/>
    <property type="match status" value="1"/>
</dbReference>
<dbReference type="SUPFAM" id="SSF52949">
    <property type="entry name" value="Macro domain-like"/>
    <property type="match status" value="1"/>
</dbReference>
<dbReference type="PANTHER" id="PTHR14453">
    <property type="entry name" value="PARP/ZINC FINGER CCCH TYPE DOMAIN CONTAINING PROTEIN"/>
    <property type="match status" value="1"/>
</dbReference>
<dbReference type="GO" id="GO:0044389">
    <property type="term" value="F:ubiquitin-like protein ligase binding"/>
    <property type="evidence" value="ECO:0007669"/>
    <property type="project" value="TreeGrafter"/>
</dbReference>
<accession>K1R5Q7</accession>
<dbReference type="PANTHER" id="PTHR14453:SF70">
    <property type="entry name" value="PROTEIN MONO-ADP-RIBOSYLTRANSFERASE PARP9"/>
    <property type="match status" value="1"/>
</dbReference>
<keyword evidence="2" id="KW-0328">Glycosyltransferase</keyword>
<name>K1R5Q7_MAGGI</name>
<reference evidence="6" key="1">
    <citation type="journal article" date="2012" name="Nature">
        <title>The oyster genome reveals stress adaptation and complexity of shell formation.</title>
        <authorList>
            <person name="Zhang G."/>
            <person name="Fang X."/>
            <person name="Guo X."/>
            <person name="Li L."/>
            <person name="Luo R."/>
            <person name="Xu F."/>
            <person name="Yang P."/>
            <person name="Zhang L."/>
            <person name="Wang X."/>
            <person name="Qi H."/>
            <person name="Xiong Z."/>
            <person name="Que H."/>
            <person name="Xie Y."/>
            <person name="Holland P.W."/>
            <person name="Paps J."/>
            <person name="Zhu Y."/>
            <person name="Wu F."/>
            <person name="Chen Y."/>
            <person name="Wang J."/>
            <person name="Peng C."/>
            <person name="Meng J."/>
            <person name="Yang L."/>
            <person name="Liu J."/>
            <person name="Wen B."/>
            <person name="Zhang N."/>
            <person name="Huang Z."/>
            <person name="Zhu Q."/>
            <person name="Feng Y."/>
            <person name="Mount A."/>
            <person name="Hedgecock D."/>
            <person name="Xu Z."/>
            <person name="Liu Y."/>
            <person name="Domazet-Loso T."/>
            <person name="Du Y."/>
            <person name="Sun X."/>
            <person name="Zhang S."/>
            <person name="Liu B."/>
            <person name="Cheng P."/>
            <person name="Jiang X."/>
            <person name="Li J."/>
            <person name="Fan D."/>
            <person name="Wang W."/>
            <person name="Fu W."/>
            <person name="Wang T."/>
            <person name="Wang B."/>
            <person name="Zhang J."/>
            <person name="Peng Z."/>
            <person name="Li Y."/>
            <person name="Li N."/>
            <person name="Wang J."/>
            <person name="Chen M."/>
            <person name="He Y."/>
            <person name="Tan F."/>
            <person name="Song X."/>
            <person name="Zheng Q."/>
            <person name="Huang R."/>
            <person name="Yang H."/>
            <person name="Du X."/>
            <person name="Chen L."/>
            <person name="Yang M."/>
            <person name="Gaffney P.M."/>
            <person name="Wang S."/>
            <person name="Luo L."/>
            <person name="She Z."/>
            <person name="Ming Y."/>
            <person name="Huang W."/>
            <person name="Zhang S."/>
            <person name="Huang B."/>
            <person name="Zhang Y."/>
            <person name="Qu T."/>
            <person name="Ni P."/>
            <person name="Miao G."/>
            <person name="Wang J."/>
            <person name="Wang Q."/>
            <person name="Steinberg C.E."/>
            <person name="Wang H."/>
            <person name="Li N."/>
            <person name="Qian L."/>
            <person name="Zhang G."/>
            <person name="Li Y."/>
            <person name="Yang H."/>
            <person name="Liu X."/>
            <person name="Wang J."/>
            <person name="Yin Y."/>
            <person name="Wang J."/>
        </authorList>
    </citation>
    <scope>NUCLEOTIDE SEQUENCE [LARGE SCALE GENOMIC DNA]</scope>
    <source>
        <strain evidence="6">05x7-T-G4-1.051#20</strain>
    </source>
</reference>
<dbReference type="GO" id="GO:0005634">
    <property type="term" value="C:nucleus"/>
    <property type="evidence" value="ECO:0007669"/>
    <property type="project" value="UniProtKB-SubCell"/>
</dbReference>
<dbReference type="GO" id="GO:0003714">
    <property type="term" value="F:transcription corepressor activity"/>
    <property type="evidence" value="ECO:0007669"/>
    <property type="project" value="TreeGrafter"/>
</dbReference>
<evidence type="ECO:0000256" key="5">
    <source>
        <dbReference type="ARBA" id="ARBA00023242"/>
    </source>
</evidence>
<dbReference type="InterPro" id="IPR052056">
    <property type="entry name" value="Mono-ARTD/PARP"/>
</dbReference>
<dbReference type="HOGENOM" id="CLU_1612389_0_0_1"/>
<keyword evidence="4" id="KW-0520">NAD</keyword>
<dbReference type="InParanoid" id="K1R5Q7"/>